<organism evidence="5 6">
    <name type="scientific">Hymenobacter oligotrophus</name>
    <dbReference type="NCBI Taxonomy" id="2319843"/>
    <lineage>
        <taxon>Bacteria</taxon>
        <taxon>Pseudomonadati</taxon>
        <taxon>Bacteroidota</taxon>
        <taxon>Cytophagia</taxon>
        <taxon>Cytophagales</taxon>
        <taxon>Hymenobacteraceae</taxon>
        <taxon>Hymenobacter</taxon>
    </lineage>
</organism>
<keyword evidence="1" id="KW-0805">Transcription regulation</keyword>
<dbReference type="RefSeq" id="WP_119446242.1">
    <property type="nucleotide sequence ID" value="NZ_CP032317.1"/>
</dbReference>
<accession>A0A3B7R5K7</accession>
<dbReference type="Proteomes" id="UP000262802">
    <property type="component" value="Chromosome"/>
</dbReference>
<dbReference type="InterPro" id="IPR036388">
    <property type="entry name" value="WH-like_DNA-bd_sf"/>
</dbReference>
<dbReference type="OrthoDB" id="8231503at2"/>
<name>A0A3B7R5K7_9BACT</name>
<dbReference type="InterPro" id="IPR036390">
    <property type="entry name" value="WH_DNA-bd_sf"/>
</dbReference>
<evidence type="ECO:0000256" key="1">
    <source>
        <dbReference type="ARBA" id="ARBA00023015"/>
    </source>
</evidence>
<dbReference type="KEGG" id="hyh:D3Y59_17640"/>
<evidence type="ECO:0000256" key="2">
    <source>
        <dbReference type="ARBA" id="ARBA00023125"/>
    </source>
</evidence>
<dbReference type="Pfam" id="PF01638">
    <property type="entry name" value="HxlR"/>
    <property type="match status" value="1"/>
</dbReference>
<keyword evidence="3" id="KW-0804">Transcription</keyword>
<evidence type="ECO:0000256" key="3">
    <source>
        <dbReference type="ARBA" id="ARBA00023163"/>
    </source>
</evidence>
<keyword evidence="6" id="KW-1185">Reference proteome</keyword>
<reference evidence="5 6" key="1">
    <citation type="submission" date="2018-09" db="EMBL/GenBank/DDBJ databases">
        <title>Hymenobacter medium sp. nov., isolated from R2A medium.</title>
        <authorList>
            <person name="Yingchao G."/>
        </authorList>
    </citation>
    <scope>NUCLEOTIDE SEQUENCE [LARGE SCALE GENOMIC DNA]</scope>
    <source>
        <strain evidence="6">sh-6</strain>
    </source>
</reference>
<dbReference type="EMBL" id="CP032317">
    <property type="protein sequence ID" value="AYA38713.1"/>
    <property type="molecule type" value="Genomic_DNA"/>
</dbReference>
<proteinExistence type="predicted"/>
<dbReference type="GO" id="GO:0003677">
    <property type="term" value="F:DNA binding"/>
    <property type="evidence" value="ECO:0007669"/>
    <property type="project" value="UniProtKB-KW"/>
</dbReference>
<dbReference type="AlphaFoldDB" id="A0A3B7R5K7"/>
<dbReference type="SUPFAM" id="SSF46785">
    <property type="entry name" value="Winged helix' DNA-binding domain"/>
    <property type="match status" value="1"/>
</dbReference>
<gene>
    <name evidence="5" type="ORF">D3Y59_17640</name>
</gene>
<dbReference type="PANTHER" id="PTHR33204:SF29">
    <property type="entry name" value="TRANSCRIPTIONAL REGULATOR"/>
    <property type="match status" value="1"/>
</dbReference>
<dbReference type="PANTHER" id="PTHR33204">
    <property type="entry name" value="TRANSCRIPTIONAL REGULATOR, MARR FAMILY"/>
    <property type="match status" value="1"/>
</dbReference>
<dbReference type="InterPro" id="IPR002577">
    <property type="entry name" value="HTH_HxlR"/>
</dbReference>
<dbReference type="PROSITE" id="PS51118">
    <property type="entry name" value="HTH_HXLR"/>
    <property type="match status" value="1"/>
</dbReference>
<feature type="domain" description="HTH hxlR-type" evidence="4">
    <location>
        <begin position="11"/>
        <end position="109"/>
    </location>
</feature>
<evidence type="ECO:0000313" key="5">
    <source>
        <dbReference type="EMBL" id="AYA38713.1"/>
    </source>
</evidence>
<keyword evidence="2" id="KW-0238">DNA-binding</keyword>
<dbReference type="Gene3D" id="1.10.10.10">
    <property type="entry name" value="Winged helix-like DNA-binding domain superfamily/Winged helix DNA-binding domain"/>
    <property type="match status" value="1"/>
</dbReference>
<protein>
    <submittedName>
        <fullName evidence="5">Transcriptional regulator</fullName>
    </submittedName>
</protein>
<evidence type="ECO:0000313" key="6">
    <source>
        <dbReference type="Proteomes" id="UP000262802"/>
    </source>
</evidence>
<evidence type="ECO:0000259" key="4">
    <source>
        <dbReference type="PROSITE" id="PS51118"/>
    </source>
</evidence>
<sequence length="112" mass="12843">MRHTYRDVEQCATKVALNLISGKWKPIIFFHLSAGAMRFTELWRAIPRVSKKVLLEQLRQLENGGLVERTVHNGFPPEVTYELSPKGAELAPILHRLDQWAMKHIEGVVQIS</sequence>